<dbReference type="Gene3D" id="4.10.60.10">
    <property type="entry name" value="Zinc finger, CCHC-type"/>
    <property type="match status" value="1"/>
</dbReference>
<dbReference type="SMART" id="SM00343">
    <property type="entry name" value="ZnF_C2HC"/>
    <property type="match status" value="1"/>
</dbReference>
<keyword evidence="1" id="KW-0862">Zinc</keyword>
<keyword evidence="1" id="KW-0479">Metal-binding</keyword>
<dbReference type="GO" id="GO:0003676">
    <property type="term" value="F:nucleic acid binding"/>
    <property type="evidence" value="ECO:0007669"/>
    <property type="project" value="InterPro"/>
</dbReference>
<dbReference type="AlphaFoldDB" id="A0A6P7FT55"/>
<dbReference type="SUPFAM" id="SSF57756">
    <property type="entry name" value="Retrovirus zinc finger-like domains"/>
    <property type="match status" value="1"/>
</dbReference>
<accession>A0A6P7FT55</accession>
<dbReference type="InParanoid" id="A0A6P7FT55"/>
<name>A0A6P7FT55_DIAVI</name>
<dbReference type="Pfam" id="PF00098">
    <property type="entry name" value="zf-CCHC"/>
    <property type="match status" value="1"/>
</dbReference>
<dbReference type="RefSeq" id="XP_028136138.1">
    <property type="nucleotide sequence ID" value="XM_028280337.1"/>
</dbReference>
<evidence type="ECO:0000313" key="3">
    <source>
        <dbReference type="RefSeq" id="XP_028136138.1"/>
    </source>
</evidence>
<protein>
    <submittedName>
        <fullName evidence="3">Uncharacterized protein LOC114330876</fullName>
    </submittedName>
</protein>
<dbReference type="InterPro" id="IPR036875">
    <property type="entry name" value="Znf_CCHC_sf"/>
</dbReference>
<dbReference type="InterPro" id="IPR001878">
    <property type="entry name" value="Znf_CCHC"/>
</dbReference>
<evidence type="ECO:0000259" key="2">
    <source>
        <dbReference type="PROSITE" id="PS50158"/>
    </source>
</evidence>
<organism evidence="3">
    <name type="scientific">Diabrotica virgifera virgifera</name>
    <name type="common">western corn rootworm</name>
    <dbReference type="NCBI Taxonomy" id="50390"/>
    <lineage>
        <taxon>Eukaryota</taxon>
        <taxon>Metazoa</taxon>
        <taxon>Ecdysozoa</taxon>
        <taxon>Arthropoda</taxon>
        <taxon>Hexapoda</taxon>
        <taxon>Insecta</taxon>
        <taxon>Pterygota</taxon>
        <taxon>Neoptera</taxon>
        <taxon>Endopterygota</taxon>
        <taxon>Coleoptera</taxon>
        <taxon>Polyphaga</taxon>
        <taxon>Cucujiformia</taxon>
        <taxon>Chrysomeloidea</taxon>
        <taxon>Chrysomelidae</taxon>
        <taxon>Galerucinae</taxon>
        <taxon>Diabroticina</taxon>
        <taxon>Diabroticites</taxon>
        <taxon>Diabrotica</taxon>
    </lineage>
</organism>
<keyword evidence="1" id="KW-0863">Zinc-finger</keyword>
<proteinExistence type="predicted"/>
<reference evidence="3" key="1">
    <citation type="submission" date="2025-08" db="UniProtKB">
        <authorList>
            <consortium name="RefSeq"/>
        </authorList>
    </citation>
    <scope>IDENTIFICATION</scope>
    <source>
        <tissue evidence="3">Whole insect</tissue>
    </source>
</reference>
<dbReference type="PROSITE" id="PS50158">
    <property type="entry name" value="ZF_CCHC"/>
    <property type="match status" value="1"/>
</dbReference>
<sequence length="203" mass="23223">MQSLNEAVKEFTEEDLENRRNDINDIEYQKHARQQITHICMKLVRIKGKQLVEDFMTNRGYIEIQGEIVRSRKLITPAGRIVPSNVSFSIPHEILINELQNIGLVPASPMTFLKISATLPEYNHILSFRRQIYISPHNLTLPESSLLEFDNTYHRIFISQDGLVCYNCQKPGHKASQCSESTVLEDQHSNNEKSLPSLCNAAS</sequence>
<evidence type="ECO:0000256" key="1">
    <source>
        <dbReference type="PROSITE-ProRule" id="PRU00047"/>
    </source>
</evidence>
<dbReference type="GO" id="GO:0008270">
    <property type="term" value="F:zinc ion binding"/>
    <property type="evidence" value="ECO:0007669"/>
    <property type="project" value="UniProtKB-KW"/>
</dbReference>
<feature type="domain" description="CCHC-type" evidence="2">
    <location>
        <begin position="165"/>
        <end position="180"/>
    </location>
</feature>
<gene>
    <name evidence="3" type="primary">LOC114330876</name>
</gene>